<dbReference type="Pfam" id="PF00155">
    <property type="entry name" value="Aminotran_1_2"/>
    <property type="match status" value="1"/>
</dbReference>
<dbReference type="InterPro" id="IPR015422">
    <property type="entry name" value="PyrdxlP-dep_Trfase_small"/>
</dbReference>
<dbReference type="Gene3D" id="3.90.1150.10">
    <property type="entry name" value="Aspartate Aminotransferase, domain 1"/>
    <property type="match status" value="1"/>
</dbReference>
<dbReference type="RefSeq" id="WP_095446863.1">
    <property type="nucleotide sequence ID" value="NZ_CP022604.1"/>
</dbReference>
<dbReference type="Proteomes" id="UP000327108">
    <property type="component" value="Unassembled WGS sequence"/>
</dbReference>
<dbReference type="CDD" id="cd00609">
    <property type="entry name" value="AAT_like"/>
    <property type="match status" value="1"/>
</dbReference>
<dbReference type="SUPFAM" id="SSF53383">
    <property type="entry name" value="PLP-dependent transferases"/>
    <property type="match status" value="1"/>
</dbReference>
<comment type="catalytic activity">
    <reaction evidence="9">
        <text>O-phospho-L-threonine + H(+) = (R)-1-aminopropan-2-yl phosphate + CO2</text>
        <dbReference type="Rhea" id="RHEA:11492"/>
        <dbReference type="ChEBI" id="CHEBI:15378"/>
        <dbReference type="ChEBI" id="CHEBI:16526"/>
        <dbReference type="ChEBI" id="CHEBI:58563"/>
        <dbReference type="ChEBI" id="CHEBI:58675"/>
        <dbReference type="EC" id="4.1.1.81"/>
    </reaction>
</comment>
<dbReference type="EC" id="4.1.1.81" evidence="4"/>
<dbReference type="GO" id="GO:0048472">
    <property type="term" value="F:threonine-phosphate decarboxylase activity"/>
    <property type="evidence" value="ECO:0007669"/>
    <property type="project" value="UniProtKB-EC"/>
</dbReference>
<evidence type="ECO:0000256" key="2">
    <source>
        <dbReference type="ARBA" id="ARBA00003444"/>
    </source>
</evidence>
<evidence type="ECO:0000256" key="8">
    <source>
        <dbReference type="ARBA" id="ARBA00029996"/>
    </source>
</evidence>
<dbReference type="AlphaFoldDB" id="A0A248UJI6"/>
<gene>
    <name evidence="11" type="ORF">CES85_1444</name>
    <name evidence="12" type="ORF">F3W84_13115</name>
</gene>
<evidence type="ECO:0000256" key="3">
    <source>
        <dbReference type="ARBA" id="ARBA00004953"/>
    </source>
</evidence>
<evidence type="ECO:0000256" key="9">
    <source>
        <dbReference type="ARBA" id="ARBA00048531"/>
    </source>
</evidence>
<dbReference type="PANTHER" id="PTHR42885:SF1">
    <property type="entry name" value="THREONINE-PHOSPHATE DECARBOXYLASE"/>
    <property type="match status" value="1"/>
</dbReference>
<dbReference type="PANTHER" id="PTHR42885">
    <property type="entry name" value="HISTIDINOL-PHOSPHATE AMINOTRANSFERASE-RELATED"/>
    <property type="match status" value="1"/>
</dbReference>
<dbReference type="InterPro" id="IPR004839">
    <property type="entry name" value="Aminotransferase_I/II_large"/>
</dbReference>
<organism evidence="11 13">
    <name type="scientific">Ochrobactrum quorumnocens</name>
    <dbReference type="NCBI Taxonomy" id="271865"/>
    <lineage>
        <taxon>Bacteria</taxon>
        <taxon>Pseudomonadati</taxon>
        <taxon>Pseudomonadota</taxon>
        <taxon>Alphaproteobacteria</taxon>
        <taxon>Hyphomicrobiales</taxon>
        <taxon>Brucellaceae</taxon>
        <taxon>Brucella/Ochrobactrum group</taxon>
        <taxon>Ochrobactrum</taxon>
    </lineage>
</organism>
<protein>
    <recommendedName>
        <fullName evidence="4">threonine-phosphate decarboxylase</fullName>
        <ecNumber evidence="4">4.1.1.81</ecNumber>
    </recommendedName>
    <alternativeName>
        <fullName evidence="8">L-threonine-O-3-phosphate decarboxylase</fullName>
    </alternativeName>
</protein>
<keyword evidence="14" id="KW-1185">Reference proteome</keyword>
<comment type="pathway">
    <text evidence="3">Cofactor biosynthesis; adenosylcobalamin biosynthesis.</text>
</comment>
<dbReference type="EMBL" id="CP022604">
    <property type="protein sequence ID" value="ASV86806.1"/>
    <property type="molecule type" value="Genomic_DNA"/>
</dbReference>
<dbReference type="InterPro" id="IPR005860">
    <property type="entry name" value="CobD"/>
</dbReference>
<sequence>MNTHIEHGGALDRAIARFGGKAEEWLDLSTGINPEHFPLPDFTPALWNRLPDEGLLQRVLVSGQRYYSVADEAPIVAAPGTQALIQLIPTLLEPSTVAILGPTYQEHAASFKATGWKVVECATLEDIPHDARVVTIVSPNNPDGRIIARPDLLELAMRLGERGGFLVVDEAFADPHVEVSVAAYAATAPMIVLKSFGKFFGLAGVRLGFLLSSAKIVEKITERLGPWAVSGPALAIAEHAFESDAALKDFRARIDWRRAELATVLTRCGLKEVGGTALFALVAHSDAHAIYDALCGKHILVRKFAYAPQWLRIGLAADEEAFARLEQALREILCLKD</sequence>
<dbReference type="InterPro" id="IPR015421">
    <property type="entry name" value="PyrdxlP-dep_Trfase_major"/>
</dbReference>
<dbReference type="GO" id="GO:0009236">
    <property type="term" value="P:cobalamin biosynthetic process"/>
    <property type="evidence" value="ECO:0007669"/>
    <property type="project" value="UniProtKB-UniPathway"/>
</dbReference>
<keyword evidence="6" id="KW-0663">Pyridoxal phosphate</keyword>
<keyword evidence="5" id="KW-0169">Cobalamin biosynthesis</keyword>
<accession>A0A248UJI6</accession>
<comment type="function">
    <text evidence="2">Decarboxylates L-threonine-O-3-phosphate to yield (R)-1-amino-2-propanol O-2-phosphate, the precursor for the linkage between the nucleotide loop and the corrin ring in cobalamin.</text>
</comment>
<dbReference type="EMBL" id="VYXQ01000011">
    <property type="protein sequence ID" value="KAA9367653.1"/>
    <property type="molecule type" value="Genomic_DNA"/>
</dbReference>
<reference evidence="11 13" key="1">
    <citation type="submission" date="2017-07" db="EMBL/GenBank/DDBJ databases">
        <title>Phylogenetic study on the rhizospheric bacterium Ochrobactrum sp. A44.</title>
        <authorList>
            <person name="Krzyzanowska D.M."/>
            <person name="Ossowicki A."/>
            <person name="Rajewska M."/>
            <person name="Maciag T."/>
            <person name="Kaczynski Z."/>
            <person name="Czerwicka M."/>
            <person name="Jafra S."/>
        </authorList>
    </citation>
    <scope>NUCLEOTIDE SEQUENCE [LARGE SCALE GENOMIC DNA]</scope>
    <source>
        <strain evidence="11 13">A44</strain>
    </source>
</reference>
<keyword evidence="7 11" id="KW-0456">Lyase</keyword>
<evidence type="ECO:0000313" key="12">
    <source>
        <dbReference type="EMBL" id="KAA9367653.1"/>
    </source>
</evidence>
<dbReference type="Gene3D" id="3.40.640.10">
    <property type="entry name" value="Type I PLP-dependent aspartate aminotransferase-like (Major domain)"/>
    <property type="match status" value="1"/>
</dbReference>
<evidence type="ECO:0000259" key="10">
    <source>
        <dbReference type="Pfam" id="PF00155"/>
    </source>
</evidence>
<evidence type="ECO:0000313" key="13">
    <source>
        <dbReference type="Proteomes" id="UP000215256"/>
    </source>
</evidence>
<feature type="domain" description="Aminotransferase class I/classII large" evidence="10">
    <location>
        <begin position="68"/>
        <end position="322"/>
    </location>
</feature>
<evidence type="ECO:0000256" key="7">
    <source>
        <dbReference type="ARBA" id="ARBA00023239"/>
    </source>
</evidence>
<dbReference type="Proteomes" id="UP000215256">
    <property type="component" value="Chromosome 1"/>
</dbReference>
<evidence type="ECO:0000256" key="1">
    <source>
        <dbReference type="ARBA" id="ARBA00001933"/>
    </source>
</evidence>
<dbReference type="GO" id="GO:0030170">
    <property type="term" value="F:pyridoxal phosphate binding"/>
    <property type="evidence" value="ECO:0007669"/>
    <property type="project" value="InterPro"/>
</dbReference>
<comment type="cofactor">
    <cofactor evidence="1">
        <name>pyridoxal 5'-phosphate</name>
        <dbReference type="ChEBI" id="CHEBI:597326"/>
    </cofactor>
</comment>
<dbReference type="InterPro" id="IPR015424">
    <property type="entry name" value="PyrdxlP-dep_Trfase"/>
</dbReference>
<name>A0A248UJI6_9HYPH</name>
<reference evidence="12 14" key="2">
    <citation type="submission" date="2019-09" db="EMBL/GenBank/DDBJ databases">
        <title>Biological control of the noxious weed angled onion (Allium triquetrum) thwarted by endophytic bacteria in Victoria, Australia.</title>
        <authorList>
            <person name="Tehranchian P."/>
            <person name="Adair R.J."/>
            <person name="Van T.H."/>
            <person name="Morrison P.D."/>
            <person name="Williams H."/>
            <person name="Lawrie A.C."/>
        </authorList>
    </citation>
    <scope>NUCLEOTIDE SEQUENCE [LARGE SCALE GENOMIC DNA]</scope>
    <source>
        <strain evidence="12 14">RPTAtOch1</strain>
    </source>
</reference>
<proteinExistence type="predicted"/>
<evidence type="ECO:0000256" key="6">
    <source>
        <dbReference type="ARBA" id="ARBA00022898"/>
    </source>
</evidence>
<evidence type="ECO:0000313" key="11">
    <source>
        <dbReference type="EMBL" id="ASV86806.1"/>
    </source>
</evidence>
<dbReference type="UniPathway" id="UPA00148"/>
<dbReference type="OrthoDB" id="9799304at2"/>
<evidence type="ECO:0000313" key="14">
    <source>
        <dbReference type="Proteomes" id="UP000327108"/>
    </source>
</evidence>
<dbReference type="NCBIfam" id="TIGR01140">
    <property type="entry name" value="L_thr_O3P_dcar"/>
    <property type="match status" value="1"/>
</dbReference>
<evidence type="ECO:0000256" key="4">
    <source>
        <dbReference type="ARBA" id="ARBA00012285"/>
    </source>
</evidence>
<dbReference type="KEGG" id="och:CES85_1444"/>
<evidence type="ECO:0000256" key="5">
    <source>
        <dbReference type="ARBA" id="ARBA00022573"/>
    </source>
</evidence>